<keyword evidence="3" id="KW-0614">Plasmid</keyword>
<dbReference type="InterPro" id="IPR004163">
    <property type="entry name" value="CoA_transf_BS"/>
</dbReference>
<comment type="similarity">
    <text evidence="1">Belongs to the 3-oxoacid CoA-transferase subunit A family.</text>
</comment>
<dbReference type="SMART" id="SM00882">
    <property type="entry name" value="CoA_trans"/>
    <property type="match status" value="1"/>
</dbReference>
<dbReference type="InterPro" id="IPR037171">
    <property type="entry name" value="NagB/RpiA_transferase-like"/>
</dbReference>
<dbReference type="PANTHER" id="PTHR13707">
    <property type="entry name" value="KETOACID-COENZYME A TRANSFERASE"/>
    <property type="match status" value="1"/>
</dbReference>
<comment type="caution">
    <text evidence="3">The sequence shown here is derived from an EMBL/GenBank/DDBJ whole genome shotgun (WGS) entry which is preliminary data.</text>
</comment>
<keyword evidence="4" id="KW-1185">Reference proteome</keyword>
<dbReference type="PROSITE" id="PS01273">
    <property type="entry name" value="COA_TRANSF_1"/>
    <property type="match status" value="1"/>
</dbReference>
<dbReference type="NCBIfam" id="TIGR02429">
    <property type="entry name" value="pcaI_scoA_fam"/>
    <property type="match status" value="1"/>
</dbReference>
<accession>A0ABU5IVD2</accession>
<dbReference type="Proteomes" id="UP001290455">
    <property type="component" value="Unassembled WGS sequence"/>
</dbReference>
<dbReference type="Gene3D" id="3.40.1080.10">
    <property type="entry name" value="Glutaconate Coenzyme A-transferase"/>
    <property type="match status" value="1"/>
</dbReference>
<dbReference type="InterPro" id="IPR004165">
    <property type="entry name" value="CoA_trans_fam_I"/>
</dbReference>
<reference evidence="3 4" key="1">
    <citation type="submission" date="2023-11" db="EMBL/GenBank/DDBJ databases">
        <title>Bacillus jintuensis, isolated from a mudflat on the Beibu Gulf coast.</title>
        <authorList>
            <person name="Li M."/>
        </authorList>
    </citation>
    <scope>NUCLEOTIDE SEQUENCE [LARGE SCALE GENOMIC DNA]</scope>
    <source>
        <strain evidence="3 4">31A1R</strain>
        <plasmid evidence="3">unnamed</plasmid>
    </source>
</reference>
<dbReference type="PANTHER" id="PTHR13707:SF60">
    <property type="entry name" value="ACETATE COA-TRANSFERASE SUBUNIT ALPHA"/>
    <property type="match status" value="1"/>
</dbReference>
<sequence>MKRICTSFQDAVAEINDGATLMVGGFGLCGIPENLILALVEKGVKDLTVISNNCGVDDWGLGLLLKNKQIKKMIGSYVGENKEFERQVLSGEIEVELTPQGTLAEKIRAGGAGIPAFYTPAGVGTPIADGKETRMFNGKEYLLEEALTADFSLVRAWKADKMGNLVYHKTARNFNPMIAAAGKVTIAEVENLHEIGELNPNEIHTPSIYVQSLIEGKQEKRIERLTVKK</sequence>
<dbReference type="RefSeq" id="WP_322445191.1">
    <property type="nucleotide sequence ID" value="NZ_JAXOFX010000002.1"/>
</dbReference>
<geneLocation type="plasmid" evidence="3">
    <name>unnamed</name>
</geneLocation>
<evidence type="ECO:0000256" key="2">
    <source>
        <dbReference type="ARBA" id="ARBA00022679"/>
    </source>
</evidence>
<protein>
    <submittedName>
        <fullName evidence="3">CoA transferase subunit A</fullName>
    </submittedName>
</protein>
<dbReference type="InterPro" id="IPR012792">
    <property type="entry name" value="3-oxoacid_CoA-transf_A"/>
</dbReference>
<evidence type="ECO:0000313" key="4">
    <source>
        <dbReference type="Proteomes" id="UP001290455"/>
    </source>
</evidence>
<dbReference type="SUPFAM" id="SSF100950">
    <property type="entry name" value="NagB/RpiA/CoA transferase-like"/>
    <property type="match status" value="1"/>
</dbReference>
<dbReference type="EMBL" id="JAXOFX010000002">
    <property type="protein sequence ID" value="MDZ5471118.1"/>
    <property type="molecule type" value="Genomic_DNA"/>
</dbReference>
<proteinExistence type="inferred from homology"/>
<evidence type="ECO:0000256" key="1">
    <source>
        <dbReference type="ARBA" id="ARBA00005612"/>
    </source>
</evidence>
<gene>
    <name evidence="3" type="ORF">SM124_05115</name>
</gene>
<keyword evidence="2 3" id="KW-0808">Transferase</keyword>
<evidence type="ECO:0000313" key="3">
    <source>
        <dbReference type="EMBL" id="MDZ5471118.1"/>
    </source>
</evidence>
<dbReference type="Pfam" id="PF01144">
    <property type="entry name" value="CoA_trans"/>
    <property type="match status" value="1"/>
</dbReference>
<organism evidence="3 4">
    <name type="scientific">Robertmurraya mangrovi</name>
    <dbReference type="NCBI Taxonomy" id="3098077"/>
    <lineage>
        <taxon>Bacteria</taxon>
        <taxon>Bacillati</taxon>
        <taxon>Bacillota</taxon>
        <taxon>Bacilli</taxon>
        <taxon>Bacillales</taxon>
        <taxon>Bacillaceae</taxon>
        <taxon>Robertmurraya</taxon>
    </lineage>
</organism>
<name>A0ABU5IVD2_9BACI</name>
<dbReference type="GO" id="GO:0016740">
    <property type="term" value="F:transferase activity"/>
    <property type="evidence" value="ECO:0007669"/>
    <property type="project" value="UniProtKB-KW"/>
</dbReference>